<dbReference type="AlphaFoldDB" id="A0A554JA21"/>
<dbReference type="EMBL" id="VMFF01000060">
    <property type="protein sequence ID" value="TSC65209.1"/>
    <property type="molecule type" value="Genomic_DNA"/>
</dbReference>
<proteinExistence type="predicted"/>
<accession>A0A554JA21</accession>
<feature type="transmembrane region" description="Helical" evidence="1">
    <location>
        <begin position="20"/>
        <end position="40"/>
    </location>
</feature>
<evidence type="ECO:0000256" key="1">
    <source>
        <dbReference type="SAM" id="Phobius"/>
    </source>
</evidence>
<dbReference type="Proteomes" id="UP000319613">
    <property type="component" value="Unassembled WGS sequence"/>
</dbReference>
<evidence type="ECO:0000313" key="2">
    <source>
        <dbReference type="EMBL" id="TSC65209.1"/>
    </source>
</evidence>
<comment type="caution">
    <text evidence="2">The sequence shown here is derived from an EMBL/GenBank/DDBJ whole genome shotgun (WGS) entry which is preliminary data.</text>
</comment>
<name>A0A554JA21_9BACT</name>
<keyword evidence="1" id="KW-0812">Transmembrane</keyword>
<gene>
    <name evidence="2" type="ORF">G01um101477_577</name>
</gene>
<keyword evidence="1" id="KW-0472">Membrane</keyword>
<feature type="transmembrane region" description="Helical" evidence="1">
    <location>
        <begin position="47"/>
        <end position="71"/>
    </location>
</feature>
<sequence>MQEFNTFNPSTLTQTITGFVFYAVIILITFFGFSTVFVLIKNGRSRALSFAVAVLYLVFFLTIAAQGVGILNSI</sequence>
<keyword evidence="1" id="KW-1133">Transmembrane helix</keyword>
<evidence type="ECO:0000313" key="3">
    <source>
        <dbReference type="Proteomes" id="UP000319613"/>
    </source>
</evidence>
<organism evidence="2 3">
    <name type="scientific">Candidatus Doudnabacteria bacterium Gr01-1014_77</name>
    <dbReference type="NCBI Taxonomy" id="2017133"/>
    <lineage>
        <taxon>Bacteria</taxon>
        <taxon>Candidatus Doudnaibacteriota</taxon>
    </lineage>
</organism>
<reference evidence="2 3" key="1">
    <citation type="submission" date="2017-07" db="EMBL/GenBank/DDBJ databases">
        <title>Mechanisms for carbon and nitrogen cycling indicate functional differentiation within the Candidate Phyla Radiation.</title>
        <authorList>
            <person name="Danczak R.E."/>
            <person name="Johnston M.D."/>
            <person name="Kenah C."/>
            <person name="Slattery M."/>
            <person name="Wrighton K.C."/>
            <person name="Wilkins M.J."/>
        </authorList>
    </citation>
    <scope>NUCLEOTIDE SEQUENCE [LARGE SCALE GENOMIC DNA]</scope>
    <source>
        <strain evidence="2">Gr01-1014_77</strain>
    </source>
</reference>
<protein>
    <submittedName>
        <fullName evidence="2">Uncharacterized protein</fullName>
    </submittedName>
</protein>